<dbReference type="Gene3D" id="1.25.40.10">
    <property type="entry name" value="Tetratricopeptide repeat domain"/>
    <property type="match status" value="1"/>
</dbReference>
<dbReference type="InterPro" id="IPR019734">
    <property type="entry name" value="TPR_rpt"/>
</dbReference>
<evidence type="ECO:0000313" key="2">
    <source>
        <dbReference type="EMBL" id="MBC5717488.1"/>
    </source>
</evidence>
<keyword evidence="3" id="KW-1185">Reference proteome</keyword>
<name>A0A8J6IZG6_9FIRM</name>
<dbReference type="AlphaFoldDB" id="A0A8J6IZG6"/>
<dbReference type="SUPFAM" id="SSF81901">
    <property type="entry name" value="HCP-like"/>
    <property type="match status" value="1"/>
</dbReference>
<feature type="repeat" description="TPR" evidence="1">
    <location>
        <begin position="209"/>
        <end position="242"/>
    </location>
</feature>
<accession>A0A8J6IZG6</accession>
<dbReference type="RefSeq" id="WP_186878728.1">
    <property type="nucleotide sequence ID" value="NZ_JACOPN010000006.1"/>
</dbReference>
<evidence type="ECO:0000256" key="1">
    <source>
        <dbReference type="PROSITE-ProRule" id="PRU00339"/>
    </source>
</evidence>
<dbReference type="PROSITE" id="PS50005">
    <property type="entry name" value="TPR"/>
    <property type="match status" value="1"/>
</dbReference>
<evidence type="ECO:0008006" key="4">
    <source>
        <dbReference type="Google" id="ProtNLM"/>
    </source>
</evidence>
<protein>
    <recommendedName>
        <fullName evidence="4">Tetratricopeptide repeat protein</fullName>
    </recommendedName>
</protein>
<gene>
    <name evidence="2" type="ORF">H8S55_09170</name>
</gene>
<dbReference type="Proteomes" id="UP000602260">
    <property type="component" value="Unassembled WGS sequence"/>
</dbReference>
<proteinExistence type="predicted"/>
<dbReference type="EMBL" id="JACOPN010000006">
    <property type="protein sequence ID" value="MBC5717488.1"/>
    <property type="molecule type" value="Genomic_DNA"/>
</dbReference>
<comment type="caution">
    <text evidence="2">The sequence shown here is derived from an EMBL/GenBank/DDBJ whole genome shotgun (WGS) entry which is preliminary data.</text>
</comment>
<organism evidence="2 3">
    <name type="scientific">Flintibacter faecis</name>
    <dbReference type="NCBI Taxonomy" id="2763047"/>
    <lineage>
        <taxon>Bacteria</taxon>
        <taxon>Bacillati</taxon>
        <taxon>Bacillota</taxon>
        <taxon>Clostridia</taxon>
        <taxon>Eubacteriales</taxon>
        <taxon>Flintibacter</taxon>
    </lineage>
</organism>
<evidence type="ECO:0000313" key="3">
    <source>
        <dbReference type="Proteomes" id="UP000602260"/>
    </source>
</evidence>
<reference evidence="2" key="1">
    <citation type="submission" date="2020-08" db="EMBL/GenBank/DDBJ databases">
        <title>Genome public.</title>
        <authorList>
            <person name="Liu C."/>
            <person name="Sun Q."/>
        </authorList>
    </citation>
    <scope>NUCLEOTIDE SEQUENCE</scope>
    <source>
        <strain evidence="2">BX5</strain>
    </source>
</reference>
<sequence>MSRETEKIMKELQQFLALHGDEATDEESVDRLTRQFLLECSSYPHSRKDAAPETADDYLDLAEQASSKKKRLEYLRKALELEPEHVDAQLEMIVHTMEKTPEEQLPALQKLMAAAAEPLEQEGCFKRDMGDFWAVLETRPYMRVRHTYFDALISCGMIHCAINEGEELLKLCENDNLGVRYQLMHLYACTEDELHALALHKRFDSCEETQMLLPLAVLYYKLNQFDRAKDYLKRLAAVNKDTKKFFRAAAGDRLEEFFMDMSPYGYRPFTIDELLEDLLLSPYLFASVPHFFQWASSCLRTQTTSRKRKQP</sequence>
<dbReference type="InterPro" id="IPR011990">
    <property type="entry name" value="TPR-like_helical_dom_sf"/>
</dbReference>
<keyword evidence="1" id="KW-0802">TPR repeat</keyword>